<dbReference type="SUPFAM" id="SSF54189">
    <property type="entry name" value="Ribosomal proteins S24e, L23 and L15e"/>
    <property type="match status" value="1"/>
</dbReference>
<dbReference type="GO" id="GO:0019843">
    <property type="term" value="F:rRNA binding"/>
    <property type="evidence" value="ECO:0007669"/>
    <property type="project" value="UniProtKB-UniRule"/>
</dbReference>
<evidence type="ECO:0000256" key="4">
    <source>
        <dbReference type="HAMAP-Rule" id="MF_01369"/>
    </source>
</evidence>
<comment type="subunit">
    <text evidence="4">Part of the 50S ribosomal subunit. Contacts protein L29, and trigger factor when it is bound to the ribosome.</text>
</comment>
<dbReference type="EMBL" id="PFQF01000015">
    <property type="protein sequence ID" value="PJA20751.1"/>
    <property type="molecule type" value="Genomic_DNA"/>
</dbReference>
<comment type="similarity">
    <text evidence="1 4">Belongs to the universal ribosomal protein uL23 family.</text>
</comment>
<evidence type="ECO:0000256" key="1">
    <source>
        <dbReference type="ARBA" id="ARBA00006700"/>
    </source>
</evidence>
<keyword evidence="4" id="KW-0699">rRNA-binding</keyword>
<reference evidence="6" key="1">
    <citation type="submission" date="2017-09" db="EMBL/GenBank/DDBJ databases">
        <title>Depth-based differentiation of microbial function through sediment-hosted aquifers and enrichment of novel symbionts in the deep terrestrial subsurface.</title>
        <authorList>
            <person name="Probst A.J."/>
            <person name="Ladd B."/>
            <person name="Jarett J.K."/>
            <person name="Geller-Mcgrath D.E."/>
            <person name="Sieber C.M.K."/>
            <person name="Emerson J.B."/>
            <person name="Anantharaman K."/>
            <person name="Thomas B.C."/>
            <person name="Malmstrom R."/>
            <person name="Stieglmeier M."/>
            <person name="Klingl A."/>
            <person name="Woyke T."/>
            <person name="Ryan C.M."/>
            <person name="Banfield J.F."/>
        </authorList>
    </citation>
    <scope>NUCLEOTIDE SEQUENCE [LARGE SCALE GENOMIC DNA]</scope>
</reference>
<accession>A0A2M7W4X2</accession>
<dbReference type="HAMAP" id="MF_01369_B">
    <property type="entry name" value="Ribosomal_uL23_B"/>
    <property type="match status" value="1"/>
</dbReference>
<evidence type="ECO:0000313" key="5">
    <source>
        <dbReference type="EMBL" id="PJA20751.1"/>
    </source>
</evidence>
<protein>
    <recommendedName>
        <fullName evidence="4">Large ribosomal subunit protein uL23</fullName>
    </recommendedName>
</protein>
<dbReference type="Gene3D" id="3.30.70.330">
    <property type="match status" value="1"/>
</dbReference>
<dbReference type="InterPro" id="IPR012678">
    <property type="entry name" value="Ribosomal_uL23/eL15/eS24_sf"/>
</dbReference>
<comment type="function">
    <text evidence="4">One of the early assembly proteins it binds 23S rRNA. One of the proteins that surrounds the polypeptide exit tunnel on the outside of the ribosome. Forms the main docking site for trigger factor binding to the ribosome.</text>
</comment>
<evidence type="ECO:0000256" key="2">
    <source>
        <dbReference type="ARBA" id="ARBA00022980"/>
    </source>
</evidence>
<dbReference type="Pfam" id="PF00276">
    <property type="entry name" value="Ribosomal_L23"/>
    <property type="match status" value="1"/>
</dbReference>
<dbReference type="GO" id="GO:0003735">
    <property type="term" value="F:structural constituent of ribosome"/>
    <property type="evidence" value="ECO:0007669"/>
    <property type="project" value="InterPro"/>
</dbReference>
<dbReference type="Proteomes" id="UP000230137">
    <property type="component" value="Unassembled WGS sequence"/>
</dbReference>
<dbReference type="InterPro" id="IPR013025">
    <property type="entry name" value="Ribosomal_uL23-like"/>
</dbReference>
<keyword evidence="2 4" id="KW-0689">Ribosomal protein</keyword>
<sequence length="105" mass="12367">MIKINPLITEKSAKMIDIGQYSFITDRQVNKNTLKDIIEKQFKVNVEKIQSINYLGKATNFKRHVGKKKRFKKIILRLRKGQVIKEFQIESSDKEKVSQKENSKQ</sequence>
<dbReference type="GO" id="GO:0006412">
    <property type="term" value="P:translation"/>
    <property type="evidence" value="ECO:0007669"/>
    <property type="project" value="UniProtKB-UniRule"/>
</dbReference>
<keyword evidence="3 4" id="KW-0687">Ribonucleoprotein</keyword>
<comment type="caution">
    <text evidence="5">The sequence shown here is derived from an EMBL/GenBank/DDBJ whole genome shotgun (WGS) entry which is preliminary data.</text>
</comment>
<organism evidence="5 6">
    <name type="scientific">Candidatus Berkelbacteria bacterium CG_4_10_14_0_2_um_filter_35_9_33_12</name>
    <dbReference type="NCBI Taxonomy" id="1974499"/>
    <lineage>
        <taxon>Bacteria</taxon>
        <taxon>Candidatus Berkelbacteria</taxon>
    </lineage>
</organism>
<dbReference type="GO" id="GO:0005840">
    <property type="term" value="C:ribosome"/>
    <property type="evidence" value="ECO:0007669"/>
    <property type="project" value="UniProtKB-KW"/>
</dbReference>
<keyword evidence="4" id="KW-0694">RNA-binding</keyword>
<dbReference type="AlphaFoldDB" id="A0A2M7W4X2"/>
<evidence type="ECO:0000256" key="3">
    <source>
        <dbReference type="ARBA" id="ARBA00023274"/>
    </source>
</evidence>
<dbReference type="InterPro" id="IPR012677">
    <property type="entry name" value="Nucleotide-bd_a/b_plait_sf"/>
</dbReference>
<dbReference type="GO" id="GO:1990904">
    <property type="term" value="C:ribonucleoprotein complex"/>
    <property type="evidence" value="ECO:0007669"/>
    <property type="project" value="UniProtKB-KW"/>
</dbReference>
<proteinExistence type="inferred from homology"/>
<evidence type="ECO:0000313" key="6">
    <source>
        <dbReference type="Proteomes" id="UP000230137"/>
    </source>
</evidence>
<name>A0A2M7W4X2_9BACT</name>
<gene>
    <name evidence="4 5" type="primary">rplW</name>
    <name evidence="5" type="ORF">COX60_00710</name>
</gene>